<feature type="compositionally biased region" description="Polar residues" evidence="1">
    <location>
        <begin position="62"/>
        <end position="71"/>
    </location>
</feature>
<evidence type="ECO:0000256" key="1">
    <source>
        <dbReference type="SAM" id="MobiDB-lite"/>
    </source>
</evidence>
<gene>
    <name evidence="2" type="ORF">LTRI10_LOCUS9225</name>
</gene>
<accession>A0AAV2D0F3</accession>
<protein>
    <submittedName>
        <fullName evidence="2">Uncharacterized protein</fullName>
    </submittedName>
</protein>
<dbReference type="AlphaFoldDB" id="A0AAV2D0F3"/>
<feature type="compositionally biased region" description="Basic and acidic residues" evidence="1">
    <location>
        <begin position="48"/>
        <end position="57"/>
    </location>
</feature>
<feature type="region of interest" description="Disordered" evidence="1">
    <location>
        <begin position="21"/>
        <end position="71"/>
    </location>
</feature>
<proteinExistence type="predicted"/>
<dbReference type="EMBL" id="OZ034814">
    <property type="protein sequence ID" value="CAL1361935.1"/>
    <property type="molecule type" value="Genomic_DNA"/>
</dbReference>
<evidence type="ECO:0000313" key="2">
    <source>
        <dbReference type="EMBL" id="CAL1361935.1"/>
    </source>
</evidence>
<dbReference type="Proteomes" id="UP001497516">
    <property type="component" value="Chromosome 10"/>
</dbReference>
<evidence type="ECO:0000313" key="3">
    <source>
        <dbReference type="Proteomes" id="UP001497516"/>
    </source>
</evidence>
<sequence>MKQLAAQMAQVGAMLQTMVEQISSSSSPVQQRSNSDEVDAELEDESKDEANSSKCLKDNGVVSPTTGIPEP</sequence>
<name>A0AAV2D0F3_9ROSI</name>
<organism evidence="2 3">
    <name type="scientific">Linum trigynum</name>
    <dbReference type="NCBI Taxonomy" id="586398"/>
    <lineage>
        <taxon>Eukaryota</taxon>
        <taxon>Viridiplantae</taxon>
        <taxon>Streptophyta</taxon>
        <taxon>Embryophyta</taxon>
        <taxon>Tracheophyta</taxon>
        <taxon>Spermatophyta</taxon>
        <taxon>Magnoliopsida</taxon>
        <taxon>eudicotyledons</taxon>
        <taxon>Gunneridae</taxon>
        <taxon>Pentapetalae</taxon>
        <taxon>rosids</taxon>
        <taxon>fabids</taxon>
        <taxon>Malpighiales</taxon>
        <taxon>Linaceae</taxon>
        <taxon>Linum</taxon>
    </lineage>
</organism>
<feature type="compositionally biased region" description="Acidic residues" evidence="1">
    <location>
        <begin position="36"/>
        <end position="47"/>
    </location>
</feature>
<keyword evidence="3" id="KW-1185">Reference proteome</keyword>
<reference evidence="2 3" key="1">
    <citation type="submission" date="2024-04" db="EMBL/GenBank/DDBJ databases">
        <authorList>
            <person name="Fracassetti M."/>
        </authorList>
    </citation>
    <scope>NUCLEOTIDE SEQUENCE [LARGE SCALE GENOMIC DNA]</scope>
</reference>
<feature type="compositionally biased region" description="Low complexity" evidence="1">
    <location>
        <begin position="21"/>
        <end position="33"/>
    </location>
</feature>